<evidence type="ECO:0000256" key="2">
    <source>
        <dbReference type="ARBA" id="ARBA00022980"/>
    </source>
</evidence>
<dbReference type="GO" id="GO:0003735">
    <property type="term" value="F:structural constituent of ribosome"/>
    <property type="evidence" value="ECO:0007669"/>
    <property type="project" value="InterPro"/>
</dbReference>
<comment type="caution">
    <text evidence="6">The sequence shown here is derived from an EMBL/GenBank/DDBJ whole genome shotgun (WGS) entry which is preliminary data.</text>
</comment>
<evidence type="ECO:0000256" key="1">
    <source>
        <dbReference type="ARBA" id="ARBA00010528"/>
    </source>
</evidence>
<dbReference type="Proteomes" id="UP000177159">
    <property type="component" value="Unassembled WGS sequence"/>
</dbReference>
<dbReference type="NCBIfam" id="TIGR03953">
    <property type="entry name" value="rplD_bact"/>
    <property type="match status" value="1"/>
</dbReference>
<keyword evidence="3 5" id="KW-0687">Ribonucleoprotein</keyword>
<keyword evidence="5" id="KW-0699">rRNA-binding</keyword>
<comment type="similarity">
    <text evidence="1 5">Belongs to the universal ribosomal protein uL4 family.</text>
</comment>
<accession>A0A1F7GW84</accession>
<dbReference type="PANTHER" id="PTHR10746">
    <property type="entry name" value="50S RIBOSOMAL PROTEIN L4"/>
    <property type="match status" value="1"/>
</dbReference>
<dbReference type="PANTHER" id="PTHR10746:SF6">
    <property type="entry name" value="LARGE RIBOSOMAL SUBUNIT PROTEIN UL4M"/>
    <property type="match status" value="1"/>
</dbReference>
<keyword evidence="5" id="KW-0694">RNA-binding</keyword>
<dbReference type="InterPro" id="IPR023574">
    <property type="entry name" value="Ribosomal_uL4_dom_sf"/>
</dbReference>
<protein>
    <recommendedName>
        <fullName evidence="4 5">Large ribosomal subunit protein uL4</fullName>
    </recommendedName>
</protein>
<dbReference type="GO" id="GO:0005840">
    <property type="term" value="C:ribosome"/>
    <property type="evidence" value="ECO:0007669"/>
    <property type="project" value="UniProtKB-KW"/>
</dbReference>
<dbReference type="InterPro" id="IPR013005">
    <property type="entry name" value="Ribosomal_uL4-like"/>
</dbReference>
<dbReference type="InterPro" id="IPR002136">
    <property type="entry name" value="Ribosomal_uL4"/>
</dbReference>
<dbReference type="Gene3D" id="3.40.1370.10">
    <property type="match status" value="1"/>
</dbReference>
<dbReference type="GO" id="GO:1990904">
    <property type="term" value="C:ribonucleoprotein complex"/>
    <property type="evidence" value="ECO:0007669"/>
    <property type="project" value="UniProtKB-KW"/>
</dbReference>
<name>A0A1F7GW84_9BACT</name>
<evidence type="ECO:0000313" key="6">
    <source>
        <dbReference type="EMBL" id="OGK23065.1"/>
    </source>
</evidence>
<reference evidence="6 7" key="1">
    <citation type="journal article" date="2016" name="Nat. Commun.">
        <title>Thousands of microbial genomes shed light on interconnected biogeochemical processes in an aquifer system.</title>
        <authorList>
            <person name="Anantharaman K."/>
            <person name="Brown C.T."/>
            <person name="Hug L.A."/>
            <person name="Sharon I."/>
            <person name="Castelle C.J."/>
            <person name="Probst A.J."/>
            <person name="Thomas B.C."/>
            <person name="Singh A."/>
            <person name="Wilkins M.J."/>
            <person name="Karaoz U."/>
            <person name="Brodie E.L."/>
            <person name="Williams K.H."/>
            <person name="Hubbard S.S."/>
            <person name="Banfield J.F."/>
        </authorList>
    </citation>
    <scope>NUCLEOTIDE SEQUENCE [LARGE SCALE GENOMIC DNA]</scope>
</reference>
<organism evidence="6 7">
    <name type="scientific">Candidatus Roizmanbacteria bacterium RIFCSPHIGHO2_02_FULL_37_24</name>
    <dbReference type="NCBI Taxonomy" id="1802037"/>
    <lineage>
        <taxon>Bacteria</taxon>
        <taxon>Candidatus Roizmaniibacteriota</taxon>
    </lineage>
</organism>
<dbReference type="HAMAP" id="MF_01328_B">
    <property type="entry name" value="Ribosomal_uL4_B"/>
    <property type="match status" value="1"/>
</dbReference>
<gene>
    <name evidence="5" type="primary">rplD</name>
    <name evidence="6" type="ORF">A3C24_00260</name>
</gene>
<comment type="function">
    <text evidence="5">Forms part of the polypeptide exit tunnel.</text>
</comment>
<evidence type="ECO:0000256" key="3">
    <source>
        <dbReference type="ARBA" id="ARBA00023274"/>
    </source>
</evidence>
<dbReference type="GO" id="GO:0019843">
    <property type="term" value="F:rRNA binding"/>
    <property type="evidence" value="ECO:0007669"/>
    <property type="project" value="UniProtKB-UniRule"/>
</dbReference>
<proteinExistence type="inferred from homology"/>
<sequence length="235" mass="26574">MEKIKKAKKVKTKKIHSKSLNSILLYSTEGTKSGEIDVPSEIFDVTASDKLLAQYVRVYLANQRQGTNKVKTRSEVKGSTRKIYRQKGTGRARHGAKTAPIFVGGGVAHGPRLRSFKLKLNKKQRRKALYYSLTLMKKSGDILVLEGIDKLEGKAQNVALLLSKLSLQDTRHILCIYSKQQSDKNIFRATHNLHNVYSTEDRLLNAYDVLKAQKIIFTKSALEDFITFRGFSQKS</sequence>
<dbReference type="EMBL" id="MFZM01000028">
    <property type="protein sequence ID" value="OGK23065.1"/>
    <property type="molecule type" value="Genomic_DNA"/>
</dbReference>
<evidence type="ECO:0000313" key="7">
    <source>
        <dbReference type="Proteomes" id="UP000177159"/>
    </source>
</evidence>
<dbReference type="GO" id="GO:0006412">
    <property type="term" value="P:translation"/>
    <property type="evidence" value="ECO:0007669"/>
    <property type="project" value="UniProtKB-UniRule"/>
</dbReference>
<keyword evidence="2 5" id="KW-0689">Ribosomal protein</keyword>
<dbReference type="SUPFAM" id="SSF52166">
    <property type="entry name" value="Ribosomal protein L4"/>
    <property type="match status" value="1"/>
</dbReference>
<comment type="subunit">
    <text evidence="5">Part of the 50S ribosomal subunit.</text>
</comment>
<evidence type="ECO:0000256" key="4">
    <source>
        <dbReference type="ARBA" id="ARBA00035244"/>
    </source>
</evidence>
<evidence type="ECO:0000256" key="5">
    <source>
        <dbReference type="HAMAP-Rule" id="MF_01328"/>
    </source>
</evidence>
<dbReference type="Pfam" id="PF00573">
    <property type="entry name" value="Ribosomal_L4"/>
    <property type="match status" value="1"/>
</dbReference>
<dbReference type="AlphaFoldDB" id="A0A1F7GW84"/>
<comment type="function">
    <text evidence="5">One of the primary rRNA binding proteins, this protein initially binds near the 5'-end of the 23S rRNA. It is important during the early stages of 50S assembly. It makes multiple contacts with different domains of the 23S rRNA in the assembled 50S subunit and ribosome.</text>
</comment>